<keyword evidence="3" id="KW-1185">Reference proteome</keyword>
<sequence length="723" mass="77249">MNGNTGSPVSRRDFLRAGAALGGGLMVGYGIPASAWAGQAAHYQQGLAADEFAPTAYVRIARDGTVTVRCGKAEMGQGVLTGFAQIVADELDADWQRVRVEQAPVHLDYANPNAQMMNTGGSTSIRANWMRLRLSGATARAMLVEAAARAWQVDVSLVQARAGELTAPGGHRAGYGEMAEAAAALQPPPEPKLKTRDRYTLIGRPVPRVDTAAKVDGTARFGLDVTLPGLKTAVIAFPPNLGGRLVRFDAQAALAVPGVRQVLPVTAGVAVVADHTWAALEGRRRLEVEWADGPLADLTAQALQASYAEALDRPGLLDHEHGVPPEGSGVRIIAREFEQPFLAHACMEPLNCTVQLDAGHAQVWVGTQNPSTVQRTVAQIAGLPPGRVEVHTTFLGGGFGRRGTLDFVAPAAEIAKAAGVPVKLVYTREDDMKAAHYRPYNRIRVRAVLDRDQKLVSFTARTAVPAISKWTGFGFLRKANGVDNYATECLQPAYAIPHVRVEWVEHDTGVPIWFWRTPGGSQNCLPVETVIDEAAQLAGQDPYAFRRAMLADRPRHRRVLELAAEQAGWGQALPPGTALGIAMVEIFGSIVAEVARVRLAEGRPVVERVTCAVDCGTAINPQQVVAQMESSILYGLSALLYGEVVIDRGVPQSSNFHDYPVLRMTEAPRIDVHIVPGDGPPGGIGEPALPPLLPAVTNALFQLTGERVTRLPLSASRVRSPGA</sequence>
<dbReference type="InterPro" id="IPR052516">
    <property type="entry name" value="N-heterocyclic_Hydroxylase"/>
</dbReference>
<dbReference type="InterPro" id="IPR037165">
    <property type="entry name" value="AldOxase/xan_DH_Mopterin-bd_sf"/>
</dbReference>
<evidence type="ECO:0000313" key="2">
    <source>
        <dbReference type="EMBL" id="MCM5678842.1"/>
    </source>
</evidence>
<dbReference type="PANTHER" id="PTHR47495">
    <property type="entry name" value="ALDEHYDE DEHYDROGENASE"/>
    <property type="match status" value="1"/>
</dbReference>
<evidence type="ECO:0000259" key="1">
    <source>
        <dbReference type="SMART" id="SM01008"/>
    </source>
</evidence>
<accession>A0ABT0YKV0</accession>
<dbReference type="InterPro" id="IPR006311">
    <property type="entry name" value="TAT_signal"/>
</dbReference>
<dbReference type="PIRSF" id="PIRSF036389">
    <property type="entry name" value="IOR_B"/>
    <property type="match status" value="1"/>
</dbReference>
<reference evidence="2" key="1">
    <citation type="submission" date="2022-05" db="EMBL/GenBank/DDBJ databases">
        <title>Schlegelella sp. nov., isolated from mangrove soil.</title>
        <authorList>
            <person name="Liu Y."/>
            <person name="Ge X."/>
            <person name="Liu W."/>
        </authorList>
    </citation>
    <scope>NUCLEOTIDE SEQUENCE</scope>
    <source>
        <strain evidence="2">S2-27</strain>
    </source>
</reference>
<comment type="caution">
    <text evidence="2">The sequence shown here is derived from an EMBL/GenBank/DDBJ whole genome shotgun (WGS) entry which is preliminary data.</text>
</comment>
<dbReference type="SUPFAM" id="SSF56003">
    <property type="entry name" value="Molybdenum cofactor-binding domain"/>
    <property type="match status" value="2"/>
</dbReference>
<evidence type="ECO:0000313" key="3">
    <source>
        <dbReference type="Proteomes" id="UP001165541"/>
    </source>
</evidence>
<dbReference type="RefSeq" id="WP_251776972.1">
    <property type="nucleotide sequence ID" value="NZ_JAMKFE010000002.1"/>
</dbReference>
<dbReference type="Pfam" id="PF20256">
    <property type="entry name" value="MoCoBD_2"/>
    <property type="match status" value="2"/>
</dbReference>
<organism evidence="2 3">
    <name type="scientific">Caldimonas mangrovi</name>
    <dbReference type="NCBI Taxonomy" id="2944811"/>
    <lineage>
        <taxon>Bacteria</taxon>
        <taxon>Pseudomonadati</taxon>
        <taxon>Pseudomonadota</taxon>
        <taxon>Betaproteobacteria</taxon>
        <taxon>Burkholderiales</taxon>
        <taxon>Sphaerotilaceae</taxon>
        <taxon>Caldimonas</taxon>
    </lineage>
</organism>
<dbReference type="InterPro" id="IPR046867">
    <property type="entry name" value="AldOxase/xan_DH_MoCoBD2"/>
</dbReference>
<dbReference type="Gene3D" id="3.30.365.10">
    <property type="entry name" value="Aldehyde oxidase/xanthine dehydrogenase, molybdopterin binding domain"/>
    <property type="match status" value="4"/>
</dbReference>
<protein>
    <submittedName>
        <fullName evidence="2">Molybdopterin-dependent oxidoreductase</fullName>
    </submittedName>
</protein>
<feature type="domain" description="Aldehyde oxidase/xanthine dehydrogenase a/b hammerhead" evidence="1">
    <location>
        <begin position="216"/>
        <end position="294"/>
    </location>
</feature>
<gene>
    <name evidence="2" type="ORF">M8A51_04775</name>
</gene>
<dbReference type="PROSITE" id="PS51318">
    <property type="entry name" value="TAT"/>
    <property type="match status" value="1"/>
</dbReference>
<dbReference type="EMBL" id="JAMKFE010000002">
    <property type="protein sequence ID" value="MCM5678842.1"/>
    <property type="molecule type" value="Genomic_DNA"/>
</dbReference>
<dbReference type="Pfam" id="PF02738">
    <property type="entry name" value="MoCoBD_1"/>
    <property type="match status" value="1"/>
</dbReference>
<dbReference type="InterPro" id="IPR000674">
    <property type="entry name" value="Ald_Oxase/Xan_DH_a/b"/>
</dbReference>
<dbReference type="InterPro" id="IPR008274">
    <property type="entry name" value="AldOxase/xan_DH_MoCoBD1"/>
</dbReference>
<dbReference type="PANTHER" id="PTHR47495:SF2">
    <property type="entry name" value="ALDEHYDE DEHYDROGENASE"/>
    <property type="match status" value="1"/>
</dbReference>
<dbReference type="Gene3D" id="3.90.1170.50">
    <property type="entry name" value="Aldehyde oxidase/xanthine dehydrogenase, a/b hammerhead"/>
    <property type="match status" value="1"/>
</dbReference>
<name>A0ABT0YKV0_9BURK</name>
<dbReference type="SMART" id="SM01008">
    <property type="entry name" value="Ald_Xan_dh_C"/>
    <property type="match status" value="1"/>
</dbReference>
<dbReference type="Proteomes" id="UP001165541">
    <property type="component" value="Unassembled WGS sequence"/>
</dbReference>
<dbReference type="InterPro" id="IPR012368">
    <property type="entry name" value="OxRdtase_Mopterin-bd_su_IorB"/>
</dbReference>
<proteinExistence type="predicted"/>